<dbReference type="OrthoDB" id="747473at2"/>
<proteinExistence type="predicted"/>
<dbReference type="Pfam" id="PF15283">
    <property type="entry name" value="DUF4595"/>
    <property type="match status" value="1"/>
</dbReference>
<name>A0A4R0Q474_9SPHI</name>
<reference evidence="2 3" key="1">
    <citation type="submission" date="2019-02" db="EMBL/GenBank/DDBJ databases">
        <title>Pedobacter sp. RP-3-21 sp. nov., isolated from Arctic soil.</title>
        <authorList>
            <person name="Dahal R.H."/>
        </authorList>
    </citation>
    <scope>NUCLEOTIDE SEQUENCE [LARGE SCALE GENOMIC DNA]</scope>
    <source>
        <strain evidence="2 3">RP-3-21</strain>
    </source>
</reference>
<keyword evidence="3" id="KW-1185">Reference proteome</keyword>
<dbReference type="PROSITE" id="PS51257">
    <property type="entry name" value="PROKAR_LIPOPROTEIN"/>
    <property type="match status" value="1"/>
</dbReference>
<dbReference type="Gene3D" id="2.180.10.10">
    <property type="entry name" value="RHS repeat-associated core"/>
    <property type="match status" value="1"/>
</dbReference>
<protein>
    <submittedName>
        <fullName evidence="2">DUF4595 domain-containing protein</fullName>
    </submittedName>
</protein>
<feature type="domain" description="DUF4595" evidence="1">
    <location>
        <begin position="57"/>
        <end position="247"/>
    </location>
</feature>
<dbReference type="InterPro" id="IPR006530">
    <property type="entry name" value="YD"/>
</dbReference>
<organism evidence="2 3">
    <name type="scientific">Pedobacter psychrodurus</name>
    <dbReference type="NCBI Taxonomy" id="2530456"/>
    <lineage>
        <taxon>Bacteria</taxon>
        <taxon>Pseudomonadati</taxon>
        <taxon>Bacteroidota</taxon>
        <taxon>Sphingobacteriia</taxon>
        <taxon>Sphingobacteriales</taxon>
        <taxon>Sphingobacteriaceae</taxon>
        <taxon>Pedobacter</taxon>
    </lineage>
</organism>
<accession>A0A4R0Q474</accession>
<dbReference type="InterPro" id="IPR027931">
    <property type="entry name" value="DUF4595"/>
</dbReference>
<evidence type="ECO:0000259" key="1">
    <source>
        <dbReference type="Pfam" id="PF15283"/>
    </source>
</evidence>
<comment type="caution">
    <text evidence="2">The sequence shown here is derived from an EMBL/GenBank/DDBJ whole genome shotgun (WGS) entry which is preliminary data.</text>
</comment>
<gene>
    <name evidence="2" type="ORF">EZ456_09005</name>
</gene>
<evidence type="ECO:0000313" key="3">
    <source>
        <dbReference type="Proteomes" id="UP000293925"/>
    </source>
</evidence>
<dbReference type="RefSeq" id="WP_131529377.1">
    <property type="nucleotide sequence ID" value="NZ_SJSO01000006.1"/>
</dbReference>
<dbReference type="Proteomes" id="UP000293925">
    <property type="component" value="Unassembled WGS sequence"/>
</dbReference>
<dbReference type="CDD" id="cd12871">
    <property type="entry name" value="Bacuni_01323_like"/>
    <property type="match status" value="1"/>
</dbReference>
<sequence>MQKTIKYAMVALVAIIAIVGCKKEINWNAKLDPNGNGCKLASLKADLDILGTYTLAFTYDASGRISKATTTDGQTSNYAYTANKITATDQDGNVSEIVLENGRAISSGSDGVINGGGVSYSYTRKYTYNTEGYLIQVKNYLNGELNSTDNLTYANGNLVKAVSVDAYLGYTETTTYVYSTENAVNTYEIADPLSYHVDYFPGGYFGKQSKNVLLKGTAKTVDGNGDPFTDAVYTFGYQYDGKGNATSVSFSVLSTFYPGSGPVQTDTYNVKYSLNYTCK</sequence>
<dbReference type="NCBIfam" id="TIGR01643">
    <property type="entry name" value="YD_repeat_2x"/>
    <property type="match status" value="1"/>
</dbReference>
<dbReference type="EMBL" id="SJSO01000006">
    <property type="protein sequence ID" value="TCD27328.1"/>
    <property type="molecule type" value="Genomic_DNA"/>
</dbReference>
<evidence type="ECO:0000313" key="2">
    <source>
        <dbReference type="EMBL" id="TCD27328.1"/>
    </source>
</evidence>
<dbReference type="AlphaFoldDB" id="A0A4R0Q474"/>